<evidence type="ECO:0000256" key="6">
    <source>
        <dbReference type="ARBA" id="ARBA00023136"/>
    </source>
</evidence>
<proteinExistence type="inferred from homology"/>
<evidence type="ECO:0000256" key="3">
    <source>
        <dbReference type="ARBA" id="ARBA00022475"/>
    </source>
</evidence>
<reference evidence="9" key="1">
    <citation type="submission" date="2015-02" db="EMBL/GenBank/DDBJ databases">
        <title>Genome Assembly of Bacillaceae bacterium MTCC 8252.</title>
        <authorList>
            <person name="Verma A."/>
            <person name="Khatri I."/>
            <person name="Mual P."/>
            <person name="Subramanian S."/>
            <person name="Krishnamurthi S."/>
        </authorList>
    </citation>
    <scope>NUCLEOTIDE SEQUENCE [LARGE SCALE GENOMIC DNA]</scope>
    <source>
        <strain evidence="9">MTCC 8252</strain>
    </source>
</reference>
<evidence type="ECO:0000313" key="10">
    <source>
        <dbReference type="Proteomes" id="UP000031563"/>
    </source>
</evidence>
<evidence type="ECO:0000313" key="9">
    <source>
        <dbReference type="EMBL" id="KKB37323.1"/>
    </source>
</evidence>
<dbReference type="InterPro" id="IPR037185">
    <property type="entry name" value="EmrE-like"/>
</dbReference>
<gene>
    <name evidence="9" type="ORF">QY95_02874</name>
</gene>
<feature type="transmembrane region" description="Helical" evidence="7">
    <location>
        <begin position="274"/>
        <end position="291"/>
    </location>
</feature>
<dbReference type="InterPro" id="IPR050638">
    <property type="entry name" value="AA-Vitamin_Transporters"/>
</dbReference>
<feature type="transmembrane region" description="Helical" evidence="7">
    <location>
        <begin position="185"/>
        <end position="208"/>
    </location>
</feature>
<feature type="domain" description="EamA" evidence="8">
    <location>
        <begin position="7"/>
        <end position="140"/>
    </location>
</feature>
<sequence length="307" mass="33731">MKKPSPYVLLILATVFWGGNFVLGRAVADDIPPSTISLLRWCIGLVVFFPFVYKRLPSEWPSIRQHWPVVLVMSLTGIAGFNSFVYVALHHTTSINASLVNSSTPILIFILSFLFLKDRLHRFQAVGAVLSIAGVLFILTKGSLENILSLSFNSGDLLMVAAVVCWSIYSMLVKQFAGRLPGYTTFFVCICIGIIILLPFSIVELFVYERAVHWHVSSIGAMLYFGIFASIAAFTCWNTAVEEVGAGKAGIFLNFIPVFATIFAVLLLGEQVAWYQGVGGLLVVAGVYLSTKVPKTYIEKSKKKSAV</sequence>
<evidence type="ECO:0000256" key="2">
    <source>
        <dbReference type="ARBA" id="ARBA00007362"/>
    </source>
</evidence>
<dbReference type="Gene3D" id="1.10.3730.20">
    <property type="match status" value="1"/>
</dbReference>
<comment type="subcellular location">
    <subcellularLocation>
        <location evidence="1">Cell membrane</location>
        <topology evidence="1">Multi-pass membrane protein</topology>
    </subcellularLocation>
</comment>
<dbReference type="Pfam" id="PF00892">
    <property type="entry name" value="EamA"/>
    <property type="match status" value="2"/>
</dbReference>
<feature type="transmembrane region" description="Helical" evidence="7">
    <location>
        <begin position="95"/>
        <end position="116"/>
    </location>
</feature>
<dbReference type="STRING" id="1221996.QY95_02874"/>
<evidence type="ECO:0000259" key="8">
    <source>
        <dbReference type="Pfam" id="PF00892"/>
    </source>
</evidence>
<evidence type="ECO:0000256" key="7">
    <source>
        <dbReference type="SAM" id="Phobius"/>
    </source>
</evidence>
<dbReference type="PANTHER" id="PTHR32322">
    <property type="entry name" value="INNER MEMBRANE TRANSPORTER"/>
    <property type="match status" value="1"/>
</dbReference>
<dbReference type="AlphaFoldDB" id="A0A0F5HVQ4"/>
<comment type="caution">
    <text evidence="9">The sequence shown here is derived from an EMBL/GenBank/DDBJ whole genome shotgun (WGS) entry which is preliminary data.</text>
</comment>
<feature type="transmembrane region" description="Helical" evidence="7">
    <location>
        <begin position="68"/>
        <end position="89"/>
    </location>
</feature>
<protein>
    <submittedName>
        <fullName evidence="9">Permease of the drug/metabolite transporter (DMT) superfamily</fullName>
    </submittedName>
</protein>
<evidence type="ECO:0000256" key="4">
    <source>
        <dbReference type="ARBA" id="ARBA00022692"/>
    </source>
</evidence>
<evidence type="ECO:0000256" key="1">
    <source>
        <dbReference type="ARBA" id="ARBA00004651"/>
    </source>
</evidence>
<feature type="transmembrane region" description="Helical" evidence="7">
    <location>
        <begin position="152"/>
        <end position="173"/>
    </location>
</feature>
<keyword evidence="10" id="KW-1185">Reference proteome</keyword>
<feature type="transmembrane region" description="Helical" evidence="7">
    <location>
        <begin position="249"/>
        <end position="268"/>
    </location>
</feature>
<accession>A0A0F5HVQ4</accession>
<evidence type="ECO:0000256" key="5">
    <source>
        <dbReference type="ARBA" id="ARBA00022989"/>
    </source>
</evidence>
<keyword evidence="4 7" id="KW-0812">Transmembrane</keyword>
<feature type="transmembrane region" description="Helical" evidence="7">
    <location>
        <begin position="214"/>
        <end position="237"/>
    </location>
</feature>
<name>A0A0F5HVQ4_BACTR</name>
<dbReference type="OrthoDB" id="9805239at2"/>
<dbReference type="SUPFAM" id="SSF103481">
    <property type="entry name" value="Multidrug resistance efflux transporter EmrE"/>
    <property type="match status" value="2"/>
</dbReference>
<organism evidence="9 10">
    <name type="scientific">Bacillus thermotolerans</name>
    <name type="common">Quasibacillus thermotolerans</name>
    <dbReference type="NCBI Taxonomy" id="1221996"/>
    <lineage>
        <taxon>Bacteria</taxon>
        <taxon>Bacillati</taxon>
        <taxon>Bacillota</taxon>
        <taxon>Bacilli</taxon>
        <taxon>Bacillales</taxon>
        <taxon>Bacillaceae</taxon>
        <taxon>Bacillus</taxon>
    </lineage>
</organism>
<dbReference type="GO" id="GO:0005886">
    <property type="term" value="C:plasma membrane"/>
    <property type="evidence" value="ECO:0007669"/>
    <property type="project" value="UniProtKB-SubCell"/>
</dbReference>
<comment type="similarity">
    <text evidence="2">Belongs to the EamA transporter family.</text>
</comment>
<feature type="transmembrane region" description="Helical" evidence="7">
    <location>
        <begin position="38"/>
        <end position="56"/>
    </location>
</feature>
<dbReference type="InterPro" id="IPR000620">
    <property type="entry name" value="EamA_dom"/>
</dbReference>
<feature type="transmembrane region" description="Helical" evidence="7">
    <location>
        <begin position="123"/>
        <end position="140"/>
    </location>
</feature>
<dbReference type="EMBL" id="JWIR02000054">
    <property type="protein sequence ID" value="KKB37323.1"/>
    <property type="molecule type" value="Genomic_DNA"/>
</dbReference>
<keyword evidence="5 7" id="KW-1133">Transmembrane helix</keyword>
<keyword evidence="6 7" id="KW-0472">Membrane</keyword>
<dbReference type="RefSeq" id="WP_040048224.1">
    <property type="nucleotide sequence ID" value="NZ_JWIR02000054.1"/>
</dbReference>
<dbReference type="Proteomes" id="UP000031563">
    <property type="component" value="Unassembled WGS sequence"/>
</dbReference>
<feature type="domain" description="EamA" evidence="8">
    <location>
        <begin position="154"/>
        <end position="290"/>
    </location>
</feature>
<dbReference type="PANTHER" id="PTHR32322:SF18">
    <property type="entry name" value="S-ADENOSYLMETHIONINE_S-ADENOSYLHOMOCYSTEINE TRANSPORTER"/>
    <property type="match status" value="1"/>
</dbReference>
<keyword evidence="3" id="KW-1003">Cell membrane</keyword>